<dbReference type="SUPFAM" id="SSF54403">
    <property type="entry name" value="Cystatin/monellin"/>
    <property type="match status" value="1"/>
</dbReference>
<dbReference type="PANTHER" id="PTHR46186">
    <property type="entry name" value="CYSTATIN"/>
    <property type="match status" value="1"/>
</dbReference>
<sequence>MAFFFFFYLRRRKASEVYFLFQLSAVFTPKSKMWKAVLPFFAALFVGLSCMPGGIFKIEDADNNEGFQRALKFAVAQHNNRTNDTAIRQVTKVVSAGSQVVAGLKYIMTVNLARTNCEKGGSEENCAVHKEPEHAQPYQCHFDVWSQPWLNNTQLTKEECSTLESN</sequence>
<comment type="similarity">
    <text evidence="1">Belongs to the cystatin family.</text>
</comment>
<evidence type="ECO:0000259" key="3">
    <source>
        <dbReference type="SMART" id="SM00043"/>
    </source>
</evidence>
<proteinExistence type="inferred from homology"/>
<dbReference type="PANTHER" id="PTHR46186:SF12">
    <property type="entry name" value="CYSTATIN C (AMYLOID ANGIOPATHY AND CEREBRAL HEMORRHAGE)-RELATED"/>
    <property type="match status" value="1"/>
</dbReference>
<evidence type="ECO:0000313" key="5">
    <source>
        <dbReference type="Proteomes" id="UP000265020"/>
    </source>
</evidence>
<name>A0A3Q2DQA3_CYPVA</name>
<dbReference type="GeneTree" id="ENSGT00940000154755"/>
<evidence type="ECO:0000256" key="2">
    <source>
        <dbReference type="ARBA" id="ARBA00023157"/>
    </source>
</evidence>
<accession>A0A3Q2DQA3</accession>
<dbReference type="SMART" id="SM00043">
    <property type="entry name" value="CY"/>
    <property type="match status" value="1"/>
</dbReference>
<dbReference type="GO" id="GO:0005737">
    <property type="term" value="C:cytoplasm"/>
    <property type="evidence" value="ECO:0007669"/>
    <property type="project" value="TreeGrafter"/>
</dbReference>
<reference evidence="4" key="1">
    <citation type="submission" date="2025-08" db="UniProtKB">
        <authorList>
            <consortium name="Ensembl"/>
        </authorList>
    </citation>
    <scope>IDENTIFICATION</scope>
</reference>
<dbReference type="InterPro" id="IPR000010">
    <property type="entry name" value="Cystatin_dom"/>
</dbReference>
<dbReference type="PROSITE" id="PS00287">
    <property type="entry name" value="CYSTATIN"/>
    <property type="match status" value="1"/>
</dbReference>
<keyword evidence="5" id="KW-1185">Reference proteome</keyword>
<dbReference type="Gene3D" id="3.10.450.10">
    <property type="match status" value="1"/>
</dbReference>
<feature type="domain" description="Cystatin" evidence="3">
    <location>
        <begin position="50"/>
        <end position="161"/>
    </location>
</feature>
<dbReference type="STRING" id="28743.ENSCVAP00000021637"/>
<dbReference type="FunFam" id="3.10.450.10:FF:000004">
    <property type="entry name" value="Cystatin C"/>
    <property type="match status" value="1"/>
</dbReference>
<dbReference type="Pfam" id="PF00031">
    <property type="entry name" value="Cystatin"/>
    <property type="match status" value="1"/>
</dbReference>
<dbReference type="GO" id="GO:0031982">
    <property type="term" value="C:vesicle"/>
    <property type="evidence" value="ECO:0007669"/>
    <property type="project" value="TreeGrafter"/>
</dbReference>
<dbReference type="GO" id="GO:0004869">
    <property type="term" value="F:cysteine-type endopeptidase inhibitor activity"/>
    <property type="evidence" value="ECO:0007669"/>
    <property type="project" value="InterPro"/>
</dbReference>
<keyword evidence="2" id="KW-1015">Disulfide bond</keyword>
<dbReference type="InterPro" id="IPR046350">
    <property type="entry name" value="Cystatin_sf"/>
</dbReference>
<dbReference type="GO" id="GO:0005615">
    <property type="term" value="C:extracellular space"/>
    <property type="evidence" value="ECO:0007669"/>
    <property type="project" value="TreeGrafter"/>
</dbReference>
<dbReference type="Ensembl" id="ENSCVAT00000011290.1">
    <property type="protein sequence ID" value="ENSCVAP00000021637.1"/>
    <property type="gene ID" value="ENSCVAG00000003810.1"/>
</dbReference>
<dbReference type="OMA" id="PIRCNAD"/>
<organism evidence="4 5">
    <name type="scientific">Cyprinodon variegatus</name>
    <name type="common">Sheepshead minnow</name>
    <dbReference type="NCBI Taxonomy" id="28743"/>
    <lineage>
        <taxon>Eukaryota</taxon>
        <taxon>Metazoa</taxon>
        <taxon>Chordata</taxon>
        <taxon>Craniata</taxon>
        <taxon>Vertebrata</taxon>
        <taxon>Euteleostomi</taxon>
        <taxon>Actinopterygii</taxon>
        <taxon>Neopterygii</taxon>
        <taxon>Teleostei</taxon>
        <taxon>Neoteleostei</taxon>
        <taxon>Acanthomorphata</taxon>
        <taxon>Ovalentaria</taxon>
        <taxon>Atherinomorphae</taxon>
        <taxon>Cyprinodontiformes</taxon>
        <taxon>Cyprinodontidae</taxon>
        <taxon>Cyprinodon</taxon>
    </lineage>
</organism>
<dbReference type="Proteomes" id="UP000265020">
    <property type="component" value="Unassembled WGS sequence"/>
</dbReference>
<dbReference type="AlphaFoldDB" id="A0A3Q2DQA3"/>
<dbReference type="CDD" id="cd00042">
    <property type="entry name" value="CY"/>
    <property type="match status" value="1"/>
</dbReference>
<dbReference type="InterPro" id="IPR018073">
    <property type="entry name" value="Prot_inh_cystat_CS"/>
</dbReference>
<evidence type="ECO:0000313" key="4">
    <source>
        <dbReference type="Ensembl" id="ENSCVAP00000021637.1"/>
    </source>
</evidence>
<reference evidence="4" key="2">
    <citation type="submission" date="2025-09" db="UniProtKB">
        <authorList>
            <consortium name="Ensembl"/>
        </authorList>
    </citation>
    <scope>IDENTIFICATION</scope>
</reference>
<evidence type="ECO:0000256" key="1">
    <source>
        <dbReference type="ARBA" id="ARBA00009403"/>
    </source>
</evidence>
<protein>
    <submittedName>
        <fullName evidence="4">Cystatin-like</fullName>
    </submittedName>
</protein>